<accession>R1CNI3</accession>
<gene>
    <name evidence="1" type="ORF">L21TH_1679</name>
</gene>
<sequence length="63" mass="7222">MSIGLLLSVFTYKLALPEKNIDTIARYKVLKVVRNSIEHKLSPGDLIVIKNLPYNKSIRYYGI</sequence>
<protein>
    <submittedName>
        <fullName evidence="1">Uncharacterized protein</fullName>
    </submittedName>
</protein>
<name>R1CNI3_9FIRM</name>
<proteinExistence type="predicted"/>
<organism evidence="1 2">
    <name type="scientific">Caldisalinibacter kiritimatiensis</name>
    <dbReference type="NCBI Taxonomy" id="1304284"/>
    <lineage>
        <taxon>Bacteria</taxon>
        <taxon>Bacillati</taxon>
        <taxon>Bacillota</taxon>
        <taxon>Tissierellia</taxon>
        <taxon>Tissierellales</taxon>
        <taxon>Thermohalobacteraceae</taxon>
        <taxon>Caldisalinibacter</taxon>
    </lineage>
</organism>
<evidence type="ECO:0000313" key="2">
    <source>
        <dbReference type="Proteomes" id="UP000013378"/>
    </source>
</evidence>
<evidence type="ECO:0000313" key="1">
    <source>
        <dbReference type="EMBL" id="EOD00276.1"/>
    </source>
</evidence>
<keyword evidence="2" id="KW-1185">Reference proteome</keyword>
<dbReference type="EMBL" id="ARZA01000193">
    <property type="protein sequence ID" value="EOD00276.1"/>
    <property type="molecule type" value="Genomic_DNA"/>
</dbReference>
<dbReference type="RefSeq" id="WP_006314045.1">
    <property type="nucleotide sequence ID" value="NZ_ARZA01000193.1"/>
</dbReference>
<reference evidence="1 2" key="1">
    <citation type="journal article" date="2015" name="Geomicrobiol. J.">
        <title>Caldisalinibacter kiritimatiensis gen. nov., sp. nov., a moderately thermohalophilic thiosulfate-reducing bacterium from a hypersaline microbial mat.</title>
        <authorList>
            <person name="Ben Hania W."/>
            <person name="Joseph M."/>
            <person name="Fiebig A."/>
            <person name="Bunk B."/>
            <person name="Klenk H.-P."/>
            <person name="Fardeau M.-L."/>
            <person name="Spring S."/>
        </authorList>
    </citation>
    <scope>NUCLEOTIDE SEQUENCE [LARGE SCALE GENOMIC DNA]</scope>
    <source>
        <strain evidence="1 2">L21-TH-D2</strain>
    </source>
</reference>
<dbReference type="Proteomes" id="UP000013378">
    <property type="component" value="Unassembled WGS sequence"/>
</dbReference>
<dbReference type="AlphaFoldDB" id="R1CNI3"/>
<comment type="caution">
    <text evidence="1">The sequence shown here is derived from an EMBL/GenBank/DDBJ whole genome shotgun (WGS) entry which is preliminary data.</text>
</comment>